<comment type="caution">
    <text evidence="2">The sequence shown here is derived from an EMBL/GenBank/DDBJ whole genome shotgun (WGS) entry which is preliminary data.</text>
</comment>
<feature type="compositionally biased region" description="Polar residues" evidence="1">
    <location>
        <begin position="12"/>
        <end position="36"/>
    </location>
</feature>
<evidence type="ECO:0000256" key="1">
    <source>
        <dbReference type="SAM" id="MobiDB-lite"/>
    </source>
</evidence>
<protein>
    <submittedName>
        <fullName evidence="2">Uncharacterized protein</fullName>
    </submittedName>
</protein>
<reference evidence="2 3" key="1">
    <citation type="journal article" date="2023" name="Sci. Data">
        <title>Genome assembly of the Korean intertidal mud-creeper Batillaria attramentaria.</title>
        <authorList>
            <person name="Patra A.K."/>
            <person name="Ho P.T."/>
            <person name="Jun S."/>
            <person name="Lee S.J."/>
            <person name="Kim Y."/>
            <person name="Won Y.J."/>
        </authorList>
    </citation>
    <scope>NUCLEOTIDE SEQUENCE [LARGE SCALE GENOMIC DNA]</scope>
    <source>
        <strain evidence="2">Wonlab-2016</strain>
    </source>
</reference>
<organism evidence="2 3">
    <name type="scientific">Batillaria attramentaria</name>
    <dbReference type="NCBI Taxonomy" id="370345"/>
    <lineage>
        <taxon>Eukaryota</taxon>
        <taxon>Metazoa</taxon>
        <taxon>Spiralia</taxon>
        <taxon>Lophotrochozoa</taxon>
        <taxon>Mollusca</taxon>
        <taxon>Gastropoda</taxon>
        <taxon>Caenogastropoda</taxon>
        <taxon>Sorbeoconcha</taxon>
        <taxon>Cerithioidea</taxon>
        <taxon>Batillariidae</taxon>
        <taxon>Batillaria</taxon>
    </lineage>
</organism>
<sequence>MWQTDVRMEQSEFINQKSECGSQKSECGSQKSQSSPPWMAKQLKEKKFLACYVEFAQEHERVNETTENIRH</sequence>
<dbReference type="AlphaFoldDB" id="A0ABD0KLB4"/>
<evidence type="ECO:0000313" key="3">
    <source>
        <dbReference type="Proteomes" id="UP001519460"/>
    </source>
</evidence>
<keyword evidence="3" id="KW-1185">Reference proteome</keyword>
<dbReference type="EMBL" id="JACVVK020000162">
    <property type="protein sequence ID" value="KAK7487600.1"/>
    <property type="molecule type" value="Genomic_DNA"/>
</dbReference>
<feature type="region of interest" description="Disordered" evidence="1">
    <location>
        <begin position="1"/>
        <end position="38"/>
    </location>
</feature>
<gene>
    <name evidence="2" type="ORF">BaRGS_00021150</name>
</gene>
<accession>A0ABD0KLB4</accession>
<dbReference type="Proteomes" id="UP001519460">
    <property type="component" value="Unassembled WGS sequence"/>
</dbReference>
<name>A0ABD0KLB4_9CAEN</name>
<proteinExistence type="predicted"/>
<evidence type="ECO:0000313" key="2">
    <source>
        <dbReference type="EMBL" id="KAK7487600.1"/>
    </source>
</evidence>
<feature type="compositionally biased region" description="Basic and acidic residues" evidence="1">
    <location>
        <begin position="1"/>
        <end position="10"/>
    </location>
</feature>